<keyword evidence="4" id="KW-0597">Phosphoprotein</keyword>
<comment type="caution">
    <text evidence="17">The sequence shown here is derived from an EMBL/GenBank/DDBJ whole genome shotgun (WGS) entry which is preliminary data.</text>
</comment>
<gene>
    <name evidence="17" type="ORF">QTN47_09475</name>
</gene>
<feature type="transmembrane region" description="Helical" evidence="13">
    <location>
        <begin position="12"/>
        <end position="31"/>
    </location>
</feature>
<dbReference type="GO" id="GO:0005524">
    <property type="term" value="F:ATP binding"/>
    <property type="evidence" value="ECO:0007669"/>
    <property type="project" value="UniProtKB-KW"/>
</dbReference>
<dbReference type="SUPFAM" id="SSF55874">
    <property type="entry name" value="ATPase domain of HSP90 chaperone/DNA topoisomerase II/histidine kinase"/>
    <property type="match status" value="1"/>
</dbReference>
<dbReference type="SMART" id="SM00091">
    <property type="entry name" value="PAS"/>
    <property type="match status" value="1"/>
</dbReference>
<dbReference type="Gene3D" id="6.10.340.10">
    <property type="match status" value="1"/>
</dbReference>
<keyword evidence="8" id="KW-0418">Kinase</keyword>
<evidence type="ECO:0000259" key="15">
    <source>
        <dbReference type="PROSITE" id="PS50112"/>
    </source>
</evidence>
<dbReference type="Pfam" id="PF00512">
    <property type="entry name" value="HisKA"/>
    <property type="match status" value="1"/>
</dbReference>
<feature type="domain" description="Histidine kinase" evidence="14">
    <location>
        <begin position="349"/>
        <end position="566"/>
    </location>
</feature>
<evidence type="ECO:0000259" key="16">
    <source>
        <dbReference type="PROSITE" id="PS50885"/>
    </source>
</evidence>
<evidence type="ECO:0000256" key="8">
    <source>
        <dbReference type="ARBA" id="ARBA00022777"/>
    </source>
</evidence>
<organism evidence="17 18">
    <name type="scientific">Danxiaibacter flavus</name>
    <dbReference type="NCBI Taxonomy" id="3049108"/>
    <lineage>
        <taxon>Bacteria</taxon>
        <taxon>Pseudomonadati</taxon>
        <taxon>Bacteroidota</taxon>
        <taxon>Chitinophagia</taxon>
        <taxon>Chitinophagales</taxon>
        <taxon>Chitinophagaceae</taxon>
        <taxon>Danxiaibacter</taxon>
    </lineage>
</organism>
<evidence type="ECO:0000313" key="17">
    <source>
        <dbReference type="EMBL" id="MEX6687722.1"/>
    </source>
</evidence>
<evidence type="ECO:0000256" key="3">
    <source>
        <dbReference type="ARBA" id="ARBA00012438"/>
    </source>
</evidence>
<dbReference type="Pfam" id="PF02518">
    <property type="entry name" value="HATPase_c"/>
    <property type="match status" value="1"/>
</dbReference>
<keyword evidence="18" id="KW-1185">Reference proteome</keyword>
<dbReference type="PROSITE" id="PS50885">
    <property type="entry name" value="HAMP"/>
    <property type="match status" value="1"/>
</dbReference>
<keyword evidence="7" id="KW-0547">Nucleotide-binding</keyword>
<evidence type="ECO:0000256" key="2">
    <source>
        <dbReference type="ARBA" id="ARBA00004141"/>
    </source>
</evidence>
<dbReference type="InterPro" id="IPR004358">
    <property type="entry name" value="Sig_transdc_His_kin-like_C"/>
</dbReference>
<dbReference type="RefSeq" id="WP_369329127.1">
    <property type="nucleotide sequence ID" value="NZ_JAULBC010000002.1"/>
</dbReference>
<evidence type="ECO:0000256" key="10">
    <source>
        <dbReference type="ARBA" id="ARBA00022989"/>
    </source>
</evidence>
<dbReference type="InterPro" id="IPR003594">
    <property type="entry name" value="HATPase_dom"/>
</dbReference>
<comment type="subcellular location">
    <subcellularLocation>
        <location evidence="2">Membrane</location>
        <topology evidence="2">Multi-pass membrane protein</topology>
    </subcellularLocation>
</comment>
<keyword evidence="6 13" id="KW-0812">Transmembrane</keyword>
<dbReference type="InterPro" id="IPR005467">
    <property type="entry name" value="His_kinase_dom"/>
</dbReference>
<dbReference type="InterPro" id="IPR036890">
    <property type="entry name" value="HATPase_C_sf"/>
</dbReference>
<keyword evidence="11" id="KW-0902">Two-component regulatory system</keyword>
<dbReference type="InterPro" id="IPR003660">
    <property type="entry name" value="HAMP_dom"/>
</dbReference>
<evidence type="ECO:0000256" key="13">
    <source>
        <dbReference type="SAM" id="Phobius"/>
    </source>
</evidence>
<keyword evidence="12 13" id="KW-0472">Membrane</keyword>
<evidence type="ECO:0000256" key="9">
    <source>
        <dbReference type="ARBA" id="ARBA00022840"/>
    </source>
</evidence>
<keyword evidence="9 17" id="KW-0067">ATP-binding</keyword>
<dbReference type="CDD" id="cd06225">
    <property type="entry name" value="HAMP"/>
    <property type="match status" value="1"/>
</dbReference>
<dbReference type="InterPro" id="IPR003661">
    <property type="entry name" value="HisK_dim/P_dom"/>
</dbReference>
<dbReference type="EMBL" id="JAULBC010000002">
    <property type="protein sequence ID" value="MEX6687722.1"/>
    <property type="molecule type" value="Genomic_DNA"/>
</dbReference>
<dbReference type="InterPro" id="IPR035965">
    <property type="entry name" value="PAS-like_dom_sf"/>
</dbReference>
<dbReference type="CDD" id="cd00130">
    <property type="entry name" value="PAS"/>
    <property type="match status" value="1"/>
</dbReference>
<comment type="catalytic activity">
    <reaction evidence="1">
        <text>ATP + protein L-histidine = ADP + protein N-phospho-L-histidine.</text>
        <dbReference type="EC" id="2.7.13.3"/>
    </reaction>
</comment>
<evidence type="ECO:0000313" key="18">
    <source>
        <dbReference type="Proteomes" id="UP001560573"/>
    </source>
</evidence>
<dbReference type="CDD" id="cd00075">
    <property type="entry name" value="HATPase"/>
    <property type="match status" value="1"/>
</dbReference>
<dbReference type="Gene3D" id="1.10.287.130">
    <property type="match status" value="1"/>
</dbReference>
<dbReference type="PROSITE" id="PS50109">
    <property type="entry name" value="HIS_KIN"/>
    <property type="match status" value="1"/>
</dbReference>
<dbReference type="SUPFAM" id="SSF55785">
    <property type="entry name" value="PYP-like sensor domain (PAS domain)"/>
    <property type="match status" value="1"/>
</dbReference>
<dbReference type="SMART" id="SM00388">
    <property type="entry name" value="HisKA"/>
    <property type="match status" value="1"/>
</dbReference>
<dbReference type="PRINTS" id="PR00344">
    <property type="entry name" value="BCTRLSENSOR"/>
</dbReference>
<dbReference type="Gene3D" id="3.30.565.10">
    <property type="entry name" value="Histidine kinase-like ATPase, C-terminal domain"/>
    <property type="match status" value="1"/>
</dbReference>
<evidence type="ECO:0000256" key="1">
    <source>
        <dbReference type="ARBA" id="ARBA00000085"/>
    </source>
</evidence>
<dbReference type="Pfam" id="PF00989">
    <property type="entry name" value="PAS"/>
    <property type="match status" value="1"/>
</dbReference>
<feature type="domain" description="PAS" evidence="15">
    <location>
        <begin position="229"/>
        <end position="274"/>
    </location>
</feature>
<dbReference type="PANTHER" id="PTHR42878:SF7">
    <property type="entry name" value="SENSOR HISTIDINE KINASE GLRK"/>
    <property type="match status" value="1"/>
</dbReference>
<proteinExistence type="predicted"/>
<dbReference type="PANTHER" id="PTHR42878">
    <property type="entry name" value="TWO-COMPONENT HISTIDINE KINASE"/>
    <property type="match status" value="1"/>
</dbReference>
<dbReference type="NCBIfam" id="TIGR00229">
    <property type="entry name" value="sensory_box"/>
    <property type="match status" value="1"/>
</dbReference>
<evidence type="ECO:0000256" key="7">
    <source>
        <dbReference type="ARBA" id="ARBA00022741"/>
    </source>
</evidence>
<evidence type="ECO:0000259" key="14">
    <source>
        <dbReference type="PROSITE" id="PS50109"/>
    </source>
</evidence>
<accession>A0ABV3ZCW2</accession>
<feature type="domain" description="HAMP" evidence="16">
    <location>
        <begin position="168"/>
        <end position="220"/>
    </location>
</feature>
<dbReference type="EC" id="2.7.13.3" evidence="3"/>
<dbReference type="InterPro" id="IPR000014">
    <property type="entry name" value="PAS"/>
</dbReference>
<protein>
    <recommendedName>
        <fullName evidence="3">histidine kinase</fullName>
        <ecNumber evidence="3">2.7.13.3</ecNumber>
    </recommendedName>
</protein>
<dbReference type="Pfam" id="PF00672">
    <property type="entry name" value="HAMP"/>
    <property type="match status" value="1"/>
</dbReference>
<sequence>MALRLKTKLSLGLAFLFAVILVFGGMGFFYINRLSNDADNVLKNNYESLVACTNISKSLDYIGKDASALATIESNLKKEELNITENGEQEAVSKLRDNFEALKLDINDSLRKTGMRQAIEQINEVNQQAILRKNAVAKRTAEDAKLWLTLIFTALILVVFTFIYNFPSVISNPVRVLAEGITEIANKNYKKRIRLDQNDEFKDLANAFNGMAEKLDEYEHSNLAQIKFEKSRIETIINQMKDGIIGFDANKNILFINVVAQNLLGINEQDIIGRYAADIAVSNDLMRTLLQTETNKKELKIYADNKESYFIKDIFDVTNNQQVIGQVIVLRNITPFHELNEAKTNFIATVSHELKTPISSIKMSASLLNDTRVGGLNGEQQDLIKSINDDSDRLLKITGELLNMSQVETGNIQLKLHPTEPAAITEQAIQAVQVQAEQKKILIRKFLAENLLPVNVDSEKTTWVLINLLTNAIKYSPEETVVDIGALMEGDHIKFYVKDNGLGIDEKYLPKLFDRYFKVPGTKERSGTGLGLAISKEFIEAQGGSIWVNSRIGEGSEFGFELKAVK</sequence>
<evidence type="ECO:0000256" key="12">
    <source>
        <dbReference type="ARBA" id="ARBA00023136"/>
    </source>
</evidence>
<dbReference type="Proteomes" id="UP001560573">
    <property type="component" value="Unassembled WGS sequence"/>
</dbReference>
<dbReference type="SUPFAM" id="SSF47384">
    <property type="entry name" value="Homodimeric domain of signal transducing histidine kinase"/>
    <property type="match status" value="1"/>
</dbReference>
<evidence type="ECO:0000256" key="4">
    <source>
        <dbReference type="ARBA" id="ARBA00022553"/>
    </source>
</evidence>
<name>A0ABV3ZCW2_9BACT</name>
<dbReference type="SMART" id="SM00304">
    <property type="entry name" value="HAMP"/>
    <property type="match status" value="1"/>
</dbReference>
<dbReference type="InterPro" id="IPR050351">
    <property type="entry name" value="BphY/WalK/GraS-like"/>
</dbReference>
<evidence type="ECO:0000256" key="5">
    <source>
        <dbReference type="ARBA" id="ARBA00022679"/>
    </source>
</evidence>
<evidence type="ECO:0000256" key="11">
    <source>
        <dbReference type="ARBA" id="ARBA00023012"/>
    </source>
</evidence>
<dbReference type="SMART" id="SM00387">
    <property type="entry name" value="HATPase_c"/>
    <property type="match status" value="1"/>
</dbReference>
<feature type="transmembrane region" description="Helical" evidence="13">
    <location>
        <begin position="146"/>
        <end position="166"/>
    </location>
</feature>
<reference evidence="17 18" key="1">
    <citation type="submission" date="2023-07" db="EMBL/GenBank/DDBJ databases">
        <authorList>
            <person name="Lian W.-H."/>
        </authorList>
    </citation>
    <scope>NUCLEOTIDE SEQUENCE [LARGE SCALE GENOMIC DNA]</scope>
    <source>
        <strain evidence="17 18">SYSU DXS3180</strain>
    </source>
</reference>
<dbReference type="InterPro" id="IPR036097">
    <property type="entry name" value="HisK_dim/P_sf"/>
</dbReference>
<dbReference type="Gene3D" id="3.30.450.20">
    <property type="entry name" value="PAS domain"/>
    <property type="match status" value="1"/>
</dbReference>
<keyword evidence="10 13" id="KW-1133">Transmembrane helix</keyword>
<evidence type="ECO:0000256" key="6">
    <source>
        <dbReference type="ARBA" id="ARBA00022692"/>
    </source>
</evidence>
<dbReference type="SUPFAM" id="SSF158472">
    <property type="entry name" value="HAMP domain-like"/>
    <property type="match status" value="1"/>
</dbReference>
<dbReference type="CDD" id="cd00082">
    <property type="entry name" value="HisKA"/>
    <property type="match status" value="1"/>
</dbReference>
<keyword evidence="5" id="KW-0808">Transferase</keyword>
<dbReference type="InterPro" id="IPR013767">
    <property type="entry name" value="PAS_fold"/>
</dbReference>
<dbReference type="PROSITE" id="PS50112">
    <property type="entry name" value="PAS"/>
    <property type="match status" value="1"/>
</dbReference>